<feature type="compositionally biased region" description="Polar residues" evidence="1">
    <location>
        <begin position="31"/>
        <end position="48"/>
    </location>
</feature>
<evidence type="ECO:0000313" key="3">
    <source>
        <dbReference type="Proteomes" id="UP000606172"/>
    </source>
</evidence>
<feature type="compositionally biased region" description="Basic and acidic residues" evidence="1">
    <location>
        <begin position="70"/>
        <end position="81"/>
    </location>
</feature>
<sequence length="119" mass="12885">MKRHNTIRLASASTMEVSPHPISATECARSPATSPSTLSRPSHPSVTRDNSRARRASRNQAAERAGCESAKGDSDGVETARGETAGRAQVSWTVTVTPDRRQRHVLYRLLSVMAWASAD</sequence>
<gene>
    <name evidence="2" type="ORF">Ssi02_17220</name>
</gene>
<protein>
    <submittedName>
        <fullName evidence="2">Uncharacterized protein</fullName>
    </submittedName>
</protein>
<comment type="caution">
    <text evidence="2">The sequence shown here is derived from an EMBL/GenBank/DDBJ whole genome shotgun (WGS) entry which is preliminary data.</text>
</comment>
<evidence type="ECO:0000313" key="2">
    <source>
        <dbReference type="EMBL" id="GII91491.1"/>
    </source>
</evidence>
<name>A0A919RCN1_9ACTN</name>
<dbReference type="EMBL" id="BOOW01000010">
    <property type="protein sequence ID" value="GII91491.1"/>
    <property type="molecule type" value="Genomic_DNA"/>
</dbReference>
<keyword evidence="3" id="KW-1185">Reference proteome</keyword>
<evidence type="ECO:0000256" key="1">
    <source>
        <dbReference type="SAM" id="MobiDB-lite"/>
    </source>
</evidence>
<proteinExistence type="predicted"/>
<dbReference type="Proteomes" id="UP000606172">
    <property type="component" value="Unassembled WGS sequence"/>
</dbReference>
<reference evidence="2" key="1">
    <citation type="submission" date="2021-01" db="EMBL/GenBank/DDBJ databases">
        <title>Whole genome shotgun sequence of Sinosporangium siamense NBRC 109515.</title>
        <authorList>
            <person name="Komaki H."/>
            <person name="Tamura T."/>
        </authorList>
    </citation>
    <scope>NUCLEOTIDE SEQUENCE</scope>
    <source>
        <strain evidence="2">NBRC 109515</strain>
    </source>
</reference>
<accession>A0A919RCN1</accession>
<organism evidence="2 3">
    <name type="scientific">Sinosporangium siamense</name>
    <dbReference type="NCBI Taxonomy" id="1367973"/>
    <lineage>
        <taxon>Bacteria</taxon>
        <taxon>Bacillati</taxon>
        <taxon>Actinomycetota</taxon>
        <taxon>Actinomycetes</taxon>
        <taxon>Streptosporangiales</taxon>
        <taxon>Streptosporangiaceae</taxon>
        <taxon>Sinosporangium</taxon>
    </lineage>
</organism>
<dbReference type="AlphaFoldDB" id="A0A919RCN1"/>
<feature type="region of interest" description="Disordered" evidence="1">
    <location>
        <begin position="1"/>
        <end position="89"/>
    </location>
</feature>